<name>A0ABR2T013_9ROSI</name>
<dbReference type="EMBL" id="JBBPBN010000010">
    <property type="protein sequence ID" value="KAK9030589.1"/>
    <property type="molecule type" value="Genomic_DNA"/>
</dbReference>
<accession>A0ABR2T013</accession>
<dbReference type="InterPro" id="IPR023391">
    <property type="entry name" value="Prot_translocase_SecE_dom_sf"/>
</dbReference>
<dbReference type="Proteomes" id="UP001396334">
    <property type="component" value="Unassembled WGS sequence"/>
</dbReference>
<evidence type="ECO:0000313" key="1">
    <source>
        <dbReference type="EMBL" id="KAK9030589.1"/>
    </source>
</evidence>
<proteinExistence type="predicted"/>
<reference evidence="1 2" key="1">
    <citation type="journal article" date="2024" name="G3 (Bethesda)">
        <title>Genome assembly of Hibiscus sabdariffa L. provides insights into metabolisms of medicinal natural products.</title>
        <authorList>
            <person name="Kim T."/>
        </authorList>
    </citation>
    <scope>NUCLEOTIDE SEQUENCE [LARGE SCALE GENOMIC DNA]</scope>
    <source>
        <strain evidence="1">TK-2024</strain>
        <tissue evidence="1">Old leaves</tissue>
    </source>
</reference>
<organism evidence="1 2">
    <name type="scientific">Hibiscus sabdariffa</name>
    <name type="common">roselle</name>
    <dbReference type="NCBI Taxonomy" id="183260"/>
    <lineage>
        <taxon>Eukaryota</taxon>
        <taxon>Viridiplantae</taxon>
        <taxon>Streptophyta</taxon>
        <taxon>Embryophyta</taxon>
        <taxon>Tracheophyta</taxon>
        <taxon>Spermatophyta</taxon>
        <taxon>Magnoliopsida</taxon>
        <taxon>eudicotyledons</taxon>
        <taxon>Gunneridae</taxon>
        <taxon>Pentapetalae</taxon>
        <taxon>rosids</taxon>
        <taxon>malvids</taxon>
        <taxon>Malvales</taxon>
        <taxon>Malvaceae</taxon>
        <taxon>Malvoideae</taxon>
        <taxon>Hibiscus</taxon>
    </lineage>
</organism>
<sequence>MDAIDSVFDPLREFAKDSVRLVKKCHKPDQKEFTKGFSLSSYLSPLTTLLLDLDRKRDNHMNFQHEGHRLKTWVGLLVFFIFTFVGN</sequence>
<comment type="caution">
    <text evidence="1">The sequence shown here is derived from an EMBL/GenBank/DDBJ whole genome shotgun (WGS) entry which is preliminary data.</text>
</comment>
<evidence type="ECO:0000313" key="2">
    <source>
        <dbReference type="Proteomes" id="UP001396334"/>
    </source>
</evidence>
<gene>
    <name evidence="1" type="ORF">V6N11_032011</name>
</gene>
<dbReference type="PANTHER" id="PTHR12309">
    <property type="entry name" value="SEC61 GAMMA SUBUNIT"/>
    <property type="match status" value="1"/>
</dbReference>
<dbReference type="Gene3D" id="1.20.5.820">
    <property type="entry name" value="Preprotein translocase SecE subunit"/>
    <property type="match status" value="1"/>
</dbReference>
<protein>
    <submittedName>
        <fullName evidence="1">Uncharacterized protein</fullName>
    </submittedName>
</protein>
<keyword evidence="2" id="KW-1185">Reference proteome</keyword>